<dbReference type="InterPro" id="IPR011075">
    <property type="entry name" value="TetR_C"/>
</dbReference>
<feature type="DNA-binding region" description="H-T-H motif" evidence="4">
    <location>
        <begin position="68"/>
        <end position="87"/>
    </location>
</feature>
<dbReference type="SUPFAM" id="SSF48498">
    <property type="entry name" value="Tetracyclin repressor-like, C-terminal domain"/>
    <property type="match status" value="1"/>
</dbReference>
<feature type="region of interest" description="Disordered" evidence="5">
    <location>
        <begin position="1"/>
        <end position="44"/>
    </location>
</feature>
<organism evidence="7 8">
    <name type="scientific">Streptomyces armeniacus</name>
    <dbReference type="NCBI Taxonomy" id="83291"/>
    <lineage>
        <taxon>Bacteria</taxon>
        <taxon>Bacillati</taxon>
        <taxon>Actinomycetota</taxon>
        <taxon>Actinomycetes</taxon>
        <taxon>Kitasatosporales</taxon>
        <taxon>Streptomycetaceae</taxon>
        <taxon>Streptomyces</taxon>
    </lineage>
</organism>
<keyword evidence="1" id="KW-0805">Transcription regulation</keyword>
<dbReference type="InterPro" id="IPR023772">
    <property type="entry name" value="DNA-bd_HTH_TetR-type_CS"/>
</dbReference>
<accession>A0A345XUR4</accession>
<evidence type="ECO:0000256" key="1">
    <source>
        <dbReference type="ARBA" id="ARBA00023015"/>
    </source>
</evidence>
<evidence type="ECO:0000256" key="3">
    <source>
        <dbReference type="ARBA" id="ARBA00023163"/>
    </source>
</evidence>
<dbReference type="Pfam" id="PF16859">
    <property type="entry name" value="TetR_C_11"/>
    <property type="match status" value="1"/>
</dbReference>
<evidence type="ECO:0000313" key="8">
    <source>
        <dbReference type="Proteomes" id="UP000254425"/>
    </source>
</evidence>
<dbReference type="Proteomes" id="UP000254425">
    <property type="component" value="Chromosome"/>
</dbReference>
<dbReference type="Gene3D" id="1.10.357.10">
    <property type="entry name" value="Tetracycline Repressor, domain 2"/>
    <property type="match status" value="1"/>
</dbReference>
<evidence type="ECO:0000259" key="6">
    <source>
        <dbReference type="PROSITE" id="PS50977"/>
    </source>
</evidence>
<dbReference type="PANTHER" id="PTHR30055:SF148">
    <property type="entry name" value="TETR-FAMILY TRANSCRIPTIONAL REGULATOR"/>
    <property type="match status" value="1"/>
</dbReference>
<dbReference type="GO" id="GO:0000976">
    <property type="term" value="F:transcription cis-regulatory region binding"/>
    <property type="evidence" value="ECO:0007669"/>
    <property type="project" value="TreeGrafter"/>
</dbReference>
<evidence type="ECO:0000256" key="4">
    <source>
        <dbReference type="PROSITE-ProRule" id="PRU00335"/>
    </source>
</evidence>
<dbReference type="InterPro" id="IPR001647">
    <property type="entry name" value="HTH_TetR"/>
</dbReference>
<dbReference type="Gene3D" id="1.10.10.60">
    <property type="entry name" value="Homeodomain-like"/>
    <property type="match status" value="1"/>
</dbReference>
<dbReference type="Pfam" id="PF00440">
    <property type="entry name" value="TetR_N"/>
    <property type="match status" value="1"/>
</dbReference>
<feature type="domain" description="HTH tetR-type" evidence="6">
    <location>
        <begin position="44"/>
        <end position="105"/>
    </location>
</feature>
<evidence type="ECO:0000313" key="7">
    <source>
        <dbReference type="EMBL" id="AXK35380.1"/>
    </source>
</evidence>
<dbReference type="InterPro" id="IPR036271">
    <property type="entry name" value="Tet_transcr_reg_TetR-rel_C_sf"/>
</dbReference>
<reference evidence="7 8" key="1">
    <citation type="submission" date="2018-07" db="EMBL/GenBank/DDBJ databases">
        <title>Draft genome of the type strain Streptomyces armeniacus ATCC 15676.</title>
        <authorList>
            <person name="Labana P."/>
            <person name="Gosse J.T."/>
            <person name="Boddy C.N."/>
        </authorList>
    </citation>
    <scope>NUCLEOTIDE SEQUENCE [LARGE SCALE GENOMIC DNA]</scope>
    <source>
        <strain evidence="7 8">ATCC 15676</strain>
    </source>
</reference>
<sequence>MTAADTGRGTAAGRDTGTGRDADVRADADDVRPPSARRGRPRNAAADTAIVEAVLRLLEDGASVDALSIERIARTAGVGKATVYRRWTGKNALLLDVMRTLDEPAAIPPGESVRDDLVHLLEQLRRRGLAKRNSVLLRTMISHFQSHPGLWREYHDTVIEVRRKLLYDVLQRGVAGGELRDDIDIEVLEELFTGPMLARAILHEGKDLPEGLAEQIVDGVLQGVGPRAPHP</sequence>
<dbReference type="AlphaFoldDB" id="A0A345XUR4"/>
<keyword evidence="8" id="KW-1185">Reference proteome</keyword>
<dbReference type="GO" id="GO:0003700">
    <property type="term" value="F:DNA-binding transcription factor activity"/>
    <property type="evidence" value="ECO:0007669"/>
    <property type="project" value="TreeGrafter"/>
</dbReference>
<feature type="compositionally biased region" description="Basic and acidic residues" evidence="5">
    <location>
        <begin position="17"/>
        <end position="32"/>
    </location>
</feature>
<gene>
    <name evidence="7" type="ORF">DVA86_24765</name>
</gene>
<dbReference type="PANTHER" id="PTHR30055">
    <property type="entry name" value="HTH-TYPE TRANSCRIPTIONAL REGULATOR RUTR"/>
    <property type="match status" value="1"/>
</dbReference>
<dbReference type="PROSITE" id="PS01081">
    <property type="entry name" value="HTH_TETR_1"/>
    <property type="match status" value="1"/>
</dbReference>
<keyword evidence="3" id="KW-0804">Transcription</keyword>
<evidence type="ECO:0000256" key="2">
    <source>
        <dbReference type="ARBA" id="ARBA00023125"/>
    </source>
</evidence>
<feature type="compositionally biased region" description="Low complexity" evidence="5">
    <location>
        <begin position="1"/>
        <end position="15"/>
    </location>
</feature>
<evidence type="ECO:0000256" key="5">
    <source>
        <dbReference type="SAM" id="MobiDB-lite"/>
    </source>
</evidence>
<dbReference type="InterPro" id="IPR009057">
    <property type="entry name" value="Homeodomain-like_sf"/>
</dbReference>
<dbReference type="InterPro" id="IPR050109">
    <property type="entry name" value="HTH-type_TetR-like_transc_reg"/>
</dbReference>
<protein>
    <submittedName>
        <fullName evidence="7">TetR/AcrR family transcriptional regulator</fullName>
    </submittedName>
</protein>
<proteinExistence type="predicted"/>
<name>A0A345XUR4_9ACTN</name>
<dbReference type="RefSeq" id="WP_208881509.1">
    <property type="nucleotide sequence ID" value="NZ_CP031320.1"/>
</dbReference>
<dbReference type="EMBL" id="CP031320">
    <property type="protein sequence ID" value="AXK35380.1"/>
    <property type="molecule type" value="Genomic_DNA"/>
</dbReference>
<dbReference type="PROSITE" id="PS50977">
    <property type="entry name" value="HTH_TETR_2"/>
    <property type="match status" value="1"/>
</dbReference>
<dbReference type="KEGG" id="sarm:DVA86_24765"/>
<keyword evidence="2 4" id="KW-0238">DNA-binding</keyword>
<dbReference type="SUPFAM" id="SSF46689">
    <property type="entry name" value="Homeodomain-like"/>
    <property type="match status" value="1"/>
</dbReference>